<dbReference type="EMBL" id="CP034235">
    <property type="protein sequence ID" value="QGQ98827.1"/>
    <property type="molecule type" value="Genomic_DNA"/>
</dbReference>
<evidence type="ECO:0000313" key="1">
    <source>
        <dbReference type="EMBL" id="QGQ98827.1"/>
    </source>
</evidence>
<protein>
    <submittedName>
        <fullName evidence="1">Uncharacterized protein</fullName>
    </submittedName>
</protein>
<dbReference type="KEGG" id="ppsc:EHS13_30085"/>
<organism evidence="1 2">
    <name type="scientific">Paenibacillus psychroresistens</name>
    <dbReference type="NCBI Taxonomy" id="1778678"/>
    <lineage>
        <taxon>Bacteria</taxon>
        <taxon>Bacillati</taxon>
        <taxon>Bacillota</taxon>
        <taxon>Bacilli</taxon>
        <taxon>Bacillales</taxon>
        <taxon>Paenibacillaceae</taxon>
        <taxon>Paenibacillus</taxon>
    </lineage>
</organism>
<reference evidence="2" key="1">
    <citation type="submission" date="2018-11" db="EMBL/GenBank/DDBJ databases">
        <title>Complete genome sequence of Paenibacillus sp. ML311-T8.</title>
        <authorList>
            <person name="Nam Y.-D."/>
            <person name="Kang J."/>
            <person name="Chung W.-H."/>
            <person name="Park Y.S."/>
        </authorList>
    </citation>
    <scope>NUCLEOTIDE SEQUENCE [LARGE SCALE GENOMIC DNA]</scope>
    <source>
        <strain evidence="2">ML311-T8</strain>
    </source>
</reference>
<proteinExistence type="predicted"/>
<name>A0A6B8RSE3_9BACL</name>
<gene>
    <name evidence="1" type="ORF">EHS13_30085</name>
</gene>
<evidence type="ECO:0000313" key="2">
    <source>
        <dbReference type="Proteomes" id="UP000426246"/>
    </source>
</evidence>
<sequence>MFKLIVELTIFEQTDSSKWLDVGLQDNISIKEYLPQLISLFHLDQESEQGQVYFEIQAADSELKWMNIPLSKCLKDFSIVSGGYMQISRHISYSSAEQQSPLLGWKPITGIQEEATVKSFFKKK</sequence>
<dbReference type="RefSeq" id="WP_155703932.1">
    <property type="nucleotide sequence ID" value="NZ_CP034235.1"/>
</dbReference>
<keyword evidence="2" id="KW-1185">Reference proteome</keyword>
<dbReference type="Proteomes" id="UP000426246">
    <property type="component" value="Chromosome"/>
</dbReference>
<dbReference type="AlphaFoldDB" id="A0A6B8RSE3"/>
<accession>A0A6B8RSE3</accession>